<evidence type="ECO:0000313" key="3">
    <source>
        <dbReference type="Proteomes" id="UP001175271"/>
    </source>
</evidence>
<sequence length="151" mass="16070">MSALLPHVVVNSHTQHKEAPAEQMELAALTCSNRCRPRSALAGNRRSKNRPLLAAAPSSRPMSTTRESPPPPTSLSAGGSSLRGAPQLARTARSDCAPPETSENKRENVTSADAIFDSSATACRIECTTRSTRRVCQLLMVIGPGPHTMPD</sequence>
<name>A0AA39MCK3_9BILA</name>
<organism evidence="2 3">
    <name type="scientific">Steinernema hermaphroditum</name>
    <dbReference type="NCBI Taxonomy" id="289476"/>
    <lineage>
        <taxon>Eukaryota</taxon>
        <taxon>Metazoa</taxon>
        <taxon>Ecdysozoa</taxon>
        <taxon>Nematoda</taxon>
        <taxon>Chromadorea</taxon>
        <taxon>Rhabditida</taxon>
        <taxon>Tylenchina</taxon>
        <taxon>Panagrolaimomorpha</taxon>
        <taxon>Strongyloidoidea</taxon>
        <taxon>Steinernematidae</taxon>
        <taxon>Steinernema</taxon>
    </lineage>
</organism>
<dbReference type="Proteomes" id="UP001175271">
    <property type="component" value="Unassembled WGS sequence"/>
</dbReference>
<proteinExistence type="predicted"/>
<protein>
    <submittedName>
        <fullName evidence="2">Uncharacterized protein</fullName>
    </submittedName>
</protein>
<evidence type="ECO:0000313" key="2">
    <source>
        <dbReference type="EMBL" id="KAK0429257.1"/>
    </source>
</evidence>
<feature type="compositionally biased region" description="Low complexity" evidence="1">
    <location>
        <begin position="74"/>
        <end position="85"/>
    </location>
</feature>
<reference evidence="2" key="1">
    <citation type="submission" date="2023-06" db="EMBL/GenBank/DDBJ databases">
        <title>Genomic analysis of the entomopathogenic nematode Steinernema hermaphroditum.</title>
        <authorList>
            <person name="Schwarz E.M."/>
            <person name="Heppert J.K."/>
            <person name="Baniya A."/>
            <person name="Schwartz H.T."/>
            <person name="Tan C.-H."/>
            <person name="Antoshechkin I."/>
            <person name="Sternberg P.W."/>
            <person name="Goodrich-Blair H."/>
            <person name="Dillman A.R."/>
        </authorList>
    </citation>
    <scope>NUCLEOTIDE SEQUENCE</scope>
    <source>
        <strain evidence="2">PS9179</strain>
        <tissue evidence="2">Whole animal</tissue>
    </source>
</reference>
<dbReference type="EMBL" id="JAUCMV010000001">
    <property type="protein sequence ID" value="KAK0429257.1"/>
    <property type="molecule type" value="Genomic_DNA"/>
</dbReference>
<feature type="region of interest" description="Disordered" evidence="1">
    <location>
        <begin position="40"/>
        <end position="110"/>
    </location>
</feature>
<evidence type="ECO:0000256" key="1">
    <source>
        <dbReference type="SAM" id="MobiDB-lite"/>
    </source>
</evidence>
<gene>
    <name evidence="2" type="ORF">QR680_011277</name>
</gene>
<keyword evidence="3" id="KW-1185">Reference proteome</keyword>
<accession>A0AA39MCK3</accession>
<feature type="compositionally biased region" description="Low complexity" evidence="1">
    <location>
        <begin position="57"/>
        <end position="67"/>
    </location>
</feature>
<comment type="caution">
    <text evidence="2">The sequence shown here is derived from an EMBL/GenBank/DDBJ whole genome shotgun (WGS) entry which is preliminary data.</text>
</comment>
<dbReference type="AlphaFoldDB" id="A0AA39MCK3"/>